<dbReference type="EMBL" id="JAVFWL010000002">
    <property type="protein sequence ID" value="KAK6735749.1"/>
    <property type="molecule type" value="Genomic_DNA"/>
</dbReference>
<reference evidence="2 3" key="1">
    <citation type="submission" date="2023-08" db="EMBL/GenBank/DDBJ databases">
        <title>A Necator americanus chromosomal reference genome.</title>
        <authorList>
            <person name="Ilik V."/>
            <person name="Petrzelkova K.J."/>
            <person name="Pardy F."/>
            <person name="Fuh T."/>
            <person name="Niatou-Singa F.S."/>
            <person name="Gouil Q."/>
            <person name="Baker L."/>
            <person name="Ritchie M.E."/>
            <person name="Jex A.R."/>
            <person name="Gazzola D."/>
            <person name="Li H."/>
            <person name="Toshio Fujiwara R."/>
            <person name="Zhan B."/>
            <person name="Aroian R.V."/>
            <person name="Pafco B."/>
            <person name="Schwarz E.M."/>
        </authorList>
    </citation>
    <scope>NUCLEOTIDE SEQUENCE [LARGE SCALE GENOMIC DNA]</scope>
    <source>
        <strain evidence="2 3">Aroian</strain>
        <tissue evidence="2">Whole animal</tissue>
    </source>
</reference>
<comment type="caution">
    <text evidence="2">The sequence shown here is derived from an EMBL/GenBank/DDBJ whole genome shotgun (WGS) entry which is preliminary data.</text>
</comment>
<dbReference type="Pfam" id="PF03564">
    <property type="entry name" value="DUF1759"/>
    <property type="match status" value="1"/>
</dbReference>
<protein>
    <submittedName>
        <fullName evidence="2">Uncharacterized protein</fullName>
    </submittedName>
</protein>
<dbReference type="Proteomes" id="UP001303046">
    <property type="component" value="Unassembled WGS sequence"/>
</dbReference>
<evidence type="ECO:0000313" key="2">
    <source>
        <dbReference type="EMBL" id="KAK6735749.1"/>
    </source>
</evidence>
<dbReference type="PANTHER" id="PTHR22954">
    <property type="entry name" value="RETROVIRAL PROTEASE-RELATED"/>
    <property type="match status" value="1"/>
</dbReference>
<sequence>MSAINRQQIGIVKRQIRKTLGELQREDFKLTQLQTLTDNELLNVYESHTSAHGSLFRVYFRINRWWTNWQKLMESHPEEEGILHTNISKYGDFRELINDAVFTLQKLDNERPQIETELQRRQLQFEPYTESDADSLQSSEPSSTFPIPQPTAVSSVQVHPPIQHVEPSNLSFVDASILSKLDLPVFEGNLLDFPEFWQRFSTVVGDKPQLDDATKFSLLKSTLRGCALQTIKGLSVTSANYSVAVEILKNHFDDHVTTRNILYTRTSLSSTL</sequence>
<evidence type="ECO:0000256" key="1">
    <source>
        <dbReference type="SAM" id="MobiDB-lite"/>
    </source>
</evidence>
<feature type="region of interest" description="Disordered" evidence="1">
    <location>
        <begin position="127"/>
        <end position="152"/>
    </location>
</feature>
<gene>
    <name evidence="2" type="primary">Necator_chrII.g6573</name>
    <name evidence="2" type="ORF">RB195_018780</name>
</gene>
<name>A0ABR1CCH3_NECAM</name>
<dbReference type="InterPro" id="IPR005312">
    <property type="entry name" value="DUF1759"/>
</dbReference>
<evidence type="ECO:0000313" key="3">
    <source>
        <dbReference type="Proteomes" id="UP001303046"/>
    </source>
</evidence>
<proteinExistence type="predicted"/>
<accession>A0ABR1CCH3</accession>
<organism evidence="2 3">
    <name type="scientific">Necator americanus</name>
    <name type="common">Human hookworm</name>
    <dbReference type="NCBI Taxonomy" id="51031"/>
    <lineage>
        <taxon>Eukaryota</taxon>
        <taxon>Metazoa</taxon>
        <taxon>Ecdysozoa</taxon>
        <taxon>Nematoda</taxon>
        <taxon>Chromadorea</taxon>
        <taxon>Rhabditida</taxon>
        <taxon>Rhabditina</taxon>
        <taxon>Rhabditomorpha</taxon>
        <taxon>Strongyloidea</taxon>
        <taxon>Ancylostomatidae</taxon>
        <taxon>Bunostominae</taxon>
        <taxon>Necator</taxon>
    </lineage>
</organism>
<dbReference type="PANTHER" id="PTHR22954:SF3">
    <property type="entry name" value="PROTEIN CBG08539"/>
    <property type="match status" value="1"/>
</dbReference>
<feature type="compositionally biased region" description="Polar residues" evidence="1">
    <location>
        <begin position="134"/>
        <end position="152"/>
    </location>
</feature>
<keyword evidence="3" id="KW-1185">Reference proteome</keyword>